<dbReference type="AlphaFoldDB" id="Q2RXX0"/>
<organism evidence="1 2">
    <name type="scientific">Rhodospirillum rubrum (strain ATCC 11170 / ATH 1.1.1 / DSM 467 / LMG 4362 / NCIMB 8255 / S1)</name>
    <dbReference type="NCBI Taxonomy" id="269796"/>
    <lineage>
        <taxon>Bacteria</taxon>
        <taxon>Pseudomonadati</taxon>
        <taxon>Pseudomonadota</taxon>
        <taxon>Alphaproteobacteria</taxon>
        <taxon>Rhodospirillales</taxon>
        <taxon>Rhodospirillaceae</taxon>
        <taxon>Rhodospirillum</taxon>
    </lineage>
</organism>
<dbReference type="Proteomes" id="UP000001929">
    <property type="component" value="Chromosome"/>
</dbReference>
<keyword evidence="2" id="KW-1185">Reference proteome</keyword>
<dbReference type="EnsemblBacteria" id="ABC21025">
    <property type="protein sequence ID" value="ABC21025"/>
    <property type="gene ID" value="Rru_A0220"/>
</dbReference>
<dbReference type="PATRIC" id="fig|269796.9.peg.273"/>
<protein>
    <submittedName>
        <fullName evidence="1">Uncharacterized protein</fullName>
    </submittedName>
</protein>
<dbReference type="KEGG" id="rru:Rru_A0220"/>
<dbReference type="STRING" id="269796.Rru_A0220"/>
<proteinExistence type="predicted"/>
<sequence>MTTYECFKEKVEGRNIHPETLLATDYLNHFNEVIMLLEMVPDMPDILEDCKEWQPKSYADHFRDSGFSDRELAIAAYDHVPERFKKPFEETVEQMNTLALLSITRTDEAFAEGRPEVAAERARAGSRALQKMIDVASAIIHGGHGTFDQAQIDDMMAP</sequence>
<evidence type="ECO:0000313" key="1">
    <source>
        <dbReference type="EMBL" id="ABC21025.1"/>
    </source>
</evidence>
<gene>
    <name evidence="1" type="ordered locus">Rru_A0220</name>
</gene>
<dbReference type="EMBL" id="CP000230">
    <property type="protein sequence ID" value="ABC21025.1"/>
    <property type="molecule type" value="Genomic_DNA"/>
</dbReference>
<dbReference type="RefSeq" id="WP_011387973.1">
    <property type="nucleotide sequence ID" value="NC_007643.1"/>
</dbReference>
<name>Q2RXX0_RHORT</name>
<dbReference type="HOGENOM" id="CLU_124286_0_0_5"/>
<dbReference type="PhylomeDB" id="Q2RXX0"/>
<accession>Q2RXX0</accession>
<evidence type="ECO:0000313" key="2">
    <source>
        <dbReference type="Proteomes" id="UP000001929"/>
    </source>
</evidence>
<dbReference type="eggNOG" id="ENOG5032HB8">
    <property type="taxonomic scope" value="Bacteria"/>
</dbReference>
<reference evidence="1 2" key="1">
    <citation type="journal article" date="2011" name="Stand. Genomic Sci.">
        <title>Complete genome sequence of Rhodospirillum rubrum type strain (S1).</title>
        <authorList>
            <person name="Munk A.C."/>
            <person name="Copeland A."/>
            <person name="Lucas S."/>
            <person name="Lapidus A."/>
            <person name="Del Rio T.G."/>
            <person name="Barry K."/>
            <person name="Detter J.C."/>
            <person name="Hammon N."/>
            <person name="Israni S."/>
            <person name="Pitluck S."/>
            <person name="Brettin T."/>
            <person name="Bruce D."/>
            <person name="Han C."/>
            <person name="Tapia R."/>
            <person name="Gilna P."/>
            <person name="Schmutz J."/>
            <person name="Larimer F."/>
            <person name="Land M."/>
            <person name="Kyrpides N.C."/>
            <person name="Mavromatis K."/>
            <person name="Richardson P."/>
            <person name="Rohde M."/>
            <person name="Goker M."/>
            <person name="Klenk H.P."/>
            <person name="Zhang Y."/>
            <person name="Roberts G.P."/>
            <person name="Reslewic S."/>
            <person name="Schwartz D.C."/>
        </authorList>
    </citation>
    <scope>NUCLEOTIDE SEQUENCE [LARGE SCALE GENOMIC DNA]</scope>
    <source>
        <strain evidence="2">ATCC 11170 / ATH 1.1.1 / DSM 467 / LMG 4362 / NCIMB 8255 / S1</strain>
    </source>
</reference>